<name>A0A928BSB0_XYLRU</name>
<keyword evidence="2" id="KW-1133">Transmembrane helix</keyword>
<accession>A0A928BSB0</accession>
<dbReference type="EMBL" id="SUYD01000005">
    <property type="protein sequence ID" value="MBE6265763.1"/>
    <property type="molecule type" value="Genomic_DNA"/>
</dbReference>
<evidence type="ECO:0000313" key="3">
    <source>
        <dbReference type="EMBL" id="MBE6265763.1"/>
    </source>
</evidence>
<evidence type="ECO:0000256" key="2">
    <source>
        <dbReference type="SAM" id="Phobius"/>
    </source>
</evidence>
<dbReference type="Proteomes" id="UP000763088">
    <property type="component" value="Unassembled WGS sequence"/>
</dbReference>
<feature type="transmembrane region" description="Helical" evidence="2">
    <location>
        <begin position="7"/>
        <end position="30"/>
    </location>
</feature>
<dbReference type="GO" id="GO:0005886">
    <property type="term" value="C:plasma membrane"/>
    <property type="evidence" value="ECO:0007669"/>
    <property type="project" value="TreeGrafter"/>
</dbReference>
<dbReference type="InterPro" id="IPR052894">
    <property type="entry name" value="AsmA-related"/>
</dbReference>
<organism evidence="3 4">
    <name type="scientific">Xylanibacter ruminicola</name>
    <name type="common">Prevotella ruminicola</name>
    <dbReference type="NCBI Taxonomy" id="839"/>
    <lineage>
        <taxon>Bacteria</taxon>
        <taxon>Pseudomonadati</taxon>
        <taxon>Bacteroidota</taxon>
        <taxon>Bacteroidia</taxon>
        <taxon>Bacteroidales</taxon>
        <taxon>Prevotellaceae</taxon>
        <taxon>Xylanibacter</taxon>
    </lineage>
</organism>
<keyword evidence="2" id="KW-0812">Transmembrane</keyword>
<dbReference type="InterPro" id="IPR008023">
    <property type="entry name" value="DUF748"/>
</dbReference>
<dbReference type="PANTHER" id="PTHR30441">
    <property type="entry name" value="DUF748 DOMAIN-CONTAINING PROTEIN"/>
    <property type="match status" value="1"/>
</dbReference>
<protein>
    <submittedName>
        <fullName evidence="3">AsmA family protein</fullName>
    </submittedName>
</protein>
<evidence type="ECO:0000256" key="1">
    <source>
        <dbReference type="SAM" id="MobiDB-lite"/>
    </source>
</evidence>
<dbReference type="GO" id="GO:0090313">
    <property type="term" value="P:regulation of protein targeting to membrane"/>
    <property type="evidence" value="ECO:0007669"/>
    <property type="project" value="TreeGrafter"/>
</dbReference>
<dbReference type="Pfam" id="PF05359">
    <property type="entry name" value="DUF748"/>
    <property type="match status" value="1"/>
</dbReference>
<sequence length="663" mass="75510">MKRVIILTLKILGGLVALILVLLAAIFFYINSNAGQQRLLKFATDLLQEKLETKVQIDSVSVNFGTMDVNLFGLDVEDRQQRPMLQTDRISVSVDLKDLMAHKVEVKSADIDGLRAKVFQPRDSAANFQFIIDAFKSDKQKPKTTDKPKSKNTLELDVSRLQLRNIYVEHHHATKKYQMADTYSMKLLTLKPKGKKYVVTIDGLRYTTDNHLPRKNANRPKRGFFDAGHLDVKADLELMVNHYGKDTVNISLTRCVAKDSVSGFNFSDIRLDAGINKREANLRNVAIKHLNTTINFDSATVQLPSKKQGRKLEYQTSMITGRTILKDIARPFAPVLGRFTIPLNFKVVMSGTDSTMHFRQVHVNTDDQRLKIDAKGDITHLQEKEKLFIRFYVNKMHTNAVTAKRIIDQFLVKKFMMRQLNNLGSISFKGSFDVLYKMEKFRGVLNTTHGYLGVNLTLNERTKYLTGSASTKGFNLGEVIEMKHITDVGFNANFTFDYSKPRTARVRRLRGGKLPIGSVVVNDARASFRKVKFSDISATIKSDGVVADGHIAQTKKHTDIMCDFTFNNTDSINKMKIKPRLRLKNMFWQKKMTDEERTEAQLKKLQKKQEKAAAKEEKLKAKEEKKAEKAARKAEKKAAREQRKAEKKAAKEAAKEAKKLKEQ</sequence>
<dbReference type="PANTHER" id="PTHR30441:SF8">
    <property type="entry name" value="DUF748 DOMAIN-CONTAINING PROTEIN"/>
    <property type="match status" value="1"/>
</dbReference>
<proteinExistence type="predicted"/>
<feature type="region of interest" description="Disordered" evidence="1">
    <location>
        <begin position="603"/>
        <end position="663"/>
    </location>
</feature>
<evidence type="ECO:0000313" key="4">
    <source>
        <dbReference type="Proteomes" id="UP000763088"/>
    </source>
</evidence>
<gene>
    <name evidence="3" type="ORF">E7102_04720</name>
</gene>
<comment type="caution">
    <text evidence="3">The sequence shown here is derived from an EMBL/GenBank/DDBJ whole genome shotgun (WGS) entry which is preliminary data.</text>
</comment>
<reference evidence="3" key="1">
    <citation type="submission" date="2019-04" db="EMBL/GenBank/DDBJ databases">
        <title>Evolution of Biomass-Degrading Anaerobic Consortia Revealed by Metagenomics.</title>
        <authorList>
            <person name="Peng X."/>
        </authorList>
    </citation>
    <scope>NUCLEOTIDE SEQUENCE</scope>
    <source>
        <strain evidence="3">SIG141</strain>
    </source>
</reference>
<dbReference type="AlphaFoldDB" id="A0A928BSB0"/>
<keyword evidence="2" id="KW-0472">Membrane</keyword>